<keyword evidence="2" id="KW-0732">Signal</keyword>
<evidence type="ECO:0000256" key="1">
    <source>
        <dbReference type="SAM" id="MobiDB-lite"/>
    </source>
</evidence>
<feature type="region of interest" description="Disordered" evidence="1">
    <location>
        <begin position="82"/>
        <end position="249"/>
    </location>
</feature>
<feature type="signal peptide" evidence="2">
    <location>
        <begin position="1"/>
        <end position="23"/>
    </location>
</feature>
<evidence type="ECO:0000313" key="4">
    <source>
        <dbReference type="Proteomes" id="UP000244336"/>
    </source>
</evidence>
<dbReference type="Proteomes" id="UP000244336">
    <property type="component" value="Chromosome 1"/>
</dbReference>
<feature type="compositionally biased region" description="Basic and acidic residues" evidence="1">
    <location>
        <begin position="136"/>
        <end position="148"/>
    </location>
</feature>
<keyword evidence="4" id="KW-1185">Reference proteome</keyword>
<feature type="compositionally biased region" description="Basic and acidic residues" evidence="1">
    <location>
        <begin position="115"/>
        <end position="124"/>
    </location>
</feature>
<dbReference type="OrthoDB" id="10634639at2759"/>
<dbReference type="EMBL" id="CM009749">
    <property type="protein sequence ID" value="PUZ75038.1"/>
    <property type="molecule type" value="Genomic_DNA"/>
</dbReference>
<reference evidence="3 4" key="1">
    <citation type="submission" date="2018-04" db="EMBL/GenBank/DDBJ databases">
        <title>WGS assembly of Panicum hallii var. hallii HAL2.</title>
        <authorList>
            <person name="Lovell J."/>
            <person name="Jenkins J."/>
            <person name="Lowry D."/>
            <person name="Mamidi S."/>
            <person name="Sreedasyam A."/>
            <person name="Weng X."/>
            <person name="Barry K."/>
            <person name="Bonette J."/>
            <person name="Campitelli B."/>
            <person name="Daum C."/>
            <person name="Gordon S."/>
            <person name="Gould B."/>
            <person name="Lipzen A."/>
            <person name="MacQueen A."/>
            <person name="Palacio-Mejia J."/>
            <person name="Plott C."/>
            <person name="Shakirov E."/>
            <person name="Shu S."/>
            <person name="Yoshinaga Y."/>
            <person name="Zane M."/>
            <person name="Rokhsar D."/>
            <person name="Grimwood J."/>
            <person name="Schmutz J."/>
            <person name="Juenger T."/>
        </authorList>
    </citation>
    <scope>NUCLEOTIDE SEQUENCE [LARGE SCALE GENOMIC DNA]</scope>
    <source>
        <strain evidence="4">cv. HAL2</strain>
    </source>
</reference>
<feature type="compositionally biased region" description="Acidic residues" evidence="1">
    <location>
        <begin position="125"/>
        <end position="135"/>
    </location>
</feature>
<feature type="compositionally biased region" description="Basic and acidic residues" evidence="1">
    <location>
        <begin position="237"/>
        <end position="249"/>
    </location>
</feature>
<dbReference type="AlphaFoldDB" id="A0A2T7F4Q0"/>
<protein>
    <submittedName>
        <fullName evidence="3">Uncharacterized protein</fullName>
    </submittedName>
</protein>
<name>A0A2T7F4Q0_9POAL</name>
<feature type="compositionally biased region" description="Basic residues" evidence="1">
    <location>
        <begin position="184"/>
        <end position="204"/>
    </location>
</feature>
<feature type="chain" id="PRO_5015607862" evidence="2">
    <location>
        <begin position="24"/>
        <end position="249"/>
    </location>
</feature>
<evidence type="ECO:0000313" key="3">
    <source>
        <dbReference type="EMBL" id="PUZ75038.1"/>
    </source>
</evidence>
<gene>
    <name evidence="3" type="ORF">GQ55_1G115600</name>
</gene>
<organism evidence="3 4">
    <name type="scientific">Panicum hallii var. hallii</name>
    <dbReference type="NCBI Taxonomy" id="1504633"/>
    <lineage>
        <taxon>Eukaryota</taxon>
        <taxon>Viridiplantae</taxon>
        <taxon>Streptophyta</taxon>
        <taxon>Embryophyta</taxon>
        <taxon>Tracheophyta</taxon>
        <taxon>Spermatophyta</taxon>
        <taxon>Magnoliopsida</taxon>
        <taxon>Liliopsida</taxon>
        <taxon>Poales</taxon>
        <taxon>Poaceae</taxon>
        <taxon>PACMAD clade</taxon>
        <taxon>Panicoideae</taxon>
        <taxon>Panicodae</taxon>
        <taxon>Paniceae</taxon>
        <taxon>Panicinae</taxon>
        <taxon>Panicum</taxon>
        <taxon>Panicum sect. Panicum</taxon>
    </lineage>
</organism>
<sequence length="249" mass="28106">MAFRVSANVALLIVFSLMAVAHCVPHEAELATDASAAAVTAAEVDAVSDGEGLLLLPYSDDSVVYDAVSGDGEVPGKEVVVDPVAEPDPDRSHLDSDGEEELTAMKLATEGQQQDDEKTKKQIDGDEDEDEEEEEETRKNNHGGVKEEKKKRKKHHDCDGKEKKKTKGHHKSNDEEEEEEEKTKKKIQRHHHVRKTKTKKLTHHNKNDSDDEEEQEKKEKRWRKAISRSMFGHGRRSQREEAAKEEVNN</sequence>
<accession>A0A2T7F4Q0</accession>
<proteinExistence type="predicted"/>
<evidence type="ECO:0000256" key="2">
    <source>
        <dbReference type="SAM" id="SignalP"/>
    </source>
</evidence>
<dbReference type="Gramene" id="PUZ75038">
    <property type="protein sequence ID" value="PUZ75038"/>
    <property type="gene ID" value="GQ55_1G115600"/>
</dbReference>